<evidence type="ECO:0000256" key="2">
    <source>
        <dbReference type="ARBA" id="ARBA00023015"/>
    </source>
</evidence>
<dbReference type="GO" id="GO:0006352">
    <property type="term" value="P:DNA-templated transcription initiation"/>
    <property type="evidence" value="ECO:0007669"/>
    <property type="project" value="InterPro"/>
</dbReference>
<dbReference type="SUPFAM" id="SSF88659">
    <property type="entry name" value="Sigma3 and sigma4 domains of RNA polymerase sigma factors"/>
    <property type="match status" value="1"/>
</dbReference>
<protein>
    <submittedName>
        <fullName evidence="7">RNA polymerase subunit sigma</fullName>
    </submittedName>
</protein>
<dbReference type="EMBL" id="CP015405">
    <property type="protein sequence ID" value="ANU76897.1"/>
    <property type="molecule type" value="Genomic_DNA"/>
</dbReference>
<dbReference type="CDD" id="cd06171">
    <property type="entry name" value="Sigma70_r4"/>
    <property type="match status" value="1"/>
</dbReference>
<gene>
    <name evidence="7" type="ORF">A4V09_14700</name>
</gene>
<keyword evidence="2" id="KW-0805">Transcription regulation</keyword>
<evidence type="ECO:0000256" key="4">
    <source>
        <dbReference type="ARBA" id="ARBA00023163"/>
    </source>
</evidence>
<reference evidence="7" key="1">
    <citation type="submission" date="2017-04" db="EMBL/GenBank/DDBJ databases">
        <title>Complete Genome Sequences of Twelve Strains of a Stable Defined Moderately Diverse Mouse Microbiota 2 (sDMDMm2).</title>
        <authorList>
            <person name="Uchimura Y."/>
            <person name="Wyss M."/>
            <person name="Brugiroux S."/>
            <person name="Limenitakis J.P."/>
            <person name="Stecher B."/>
            <person name="McCoy K.D."/>
            <person name="Macpherson A.J."/>
        </authorList>
    </citation>
    <scope>NUCLEOTIDE SEQUENCE</scope>
    <source>
        <strain evidence="7">YL58</strain>
    </source>
</reference>
<evidence type="ECO:0000256" key="3">
    <source>
        <dbReference type="ARBA" id="ARBA00023082"/>
    </source>
</evidence>
<dbReference type="Pfam" id="PF08281">
    <property type="entry name" value="Sigma70_r4_2"/>
    <property type="match status" value="1"/>
</dbReference>
<dbReference type="RefSeq" id="WP_065543051.1">
    <property type="nucleotide sequence ID" value="NZ_CP015405.2"/>
</dbReference>
<feature type="domain" description="RNA polymerase sigma factor 70 region 4 type 2" evidence="6">
    <location>
        <begin position="97"/>
        <end position="148"/>
    </location>
</feature>
<evidence type="ECO:0000259" key="6">
    <source>
        <dbReference type="Pfam" id="PF08281"/>
    </source>
</evidence>
<dbReference type="Gene3D" id="1.10.10.10">
    <property type="entry name" value="Winged helix-like DNA-binding domain superfamily/Winged helix DNA-binding domain"/>
    <property type="match status" value="1"/>
</dbReference>
<dbReference type="InterPro" id="IPR036388">
    <property type="entry name" value="WH-like_DNA-bd_sf"/>
</dbReference>
<keyword evidence="8" id="KW-1185">Reference proteome</keyword>
<name>A0A1C7IB63_9FIRM</name>
<proteinExistence type="inferred from homology"/>
<evidence type="ECO:0000259" key="5">
    <source>
        <dbReference type="Pfam" id="PF04542"/>
    </source>
</evidence>
<dbReference type="SUPFAM" id="SSF88946">
    <property type="entry name" value="Sigma2 domain of RNA polymerase sigma factors"/>
    <property type="match status" value="1"/>
</dbReference>
<dbReference type="OrthoDB" id="9782703at2"/>
<sequence length="160" mass="18757">MQQQKFIQAVREAETTLYHVAMSILRNDADSADAVQEALLKAFEKLDTLKEEKYFKTWLTRILIHECYQIQRKKKRLVPYEAYVEREPGNEDELYTDLYTAIKGLPEDLRIAVILFYIEGFSIAEIAQMMGIKENTVKTRLYRGRNQLRKSLGDKEEALC</sequence>
<dbReference type="PANTHER" id="PTHR43133:SF51">
    <property type="entry name" value="RNA POLYMERASE SIGMA FACTOR"/>
    <property type="match status" value="1"/>
</dbReference>
<comment type="similarity">
    <text evidence="1">Belongs to the sigma-70 factor family. ECF subfamily.</text>
</comment>
<keyword evidence="3" id="KW-0731">Sigma factor</keyword>
<dbReference type="AlphaFoldDB" id="A0A1C7IB63"/>
<dbReference type="InterPro" id="IPR014284">
    <property type="entry name" value="RNA_pol_sigma-70_dom"/>
</dbReference>
<evidence type="ECO:0000313" key="8">
    <source>
        <dbReference type="Proteomes" id="UP000092574"/>
    </source>
</evidence>
<dbReference type="InterPro" id="IPR013249">
    <property type="entry name" value="RNA_pol_sigma70_r4_t2"/>
</dbReference>
<dbReference type="InterPro" id="IPR007627">
    <property type="entry name" value="RNA_pol_sigma70_r2"/>
</dbReference>
<dbReference type="GO" id="GO:0003677">
    <property type="term" value="F:DNA binding"/>
    <property type="evidence" value="ECO:0007669"/>
    <property type="project" value="InterPro"/>
</dbReference>
<dbReference type="PANTHER" id="PTHR43133">
    <property type="entry name" value="RNA POLYMERASE ECF-TYPE SIGMA FACTO"/>
    <property type="match status" value="1"/>
</dbReference>
<dbReference type="InterPro" id="IPR013324">
    <property type="entry name" value="RNA_pol_sigma_r3/r4-like"/>
</dbReference>
<dbReference type="InterPro" id="IPR013325">
    <property type="entry name" value="RNA_pol_sigma_r2"/>
</dbReference>
<dbReference type="InterPro" id="IPR039425">
    <property type="entry name" value="RNA_pol_sigma-70-like"/>
</dbReference>
<organism evidence="7 8">
    <name type="scientific">Blautia pseudococcoides</name>
    <dbReference type="NCBI Taxonomy" id="1796616"/>
    <lineage>
        <taxon>Bacteria</taxon>
        <taxon>Bacillati</taxon>
        <taxon>Bacillota</taxon>
        <taxon>Clostridia</taxon>
        <taxon>Lachnospirales</taxon>
        <taxon>Lachnospiraceae</taxon>
        <taxon>Blautia</taxon>
    </lineage>
</organism>
<dbReference type="GO" id="GO:0016987">
    <property type="term" value="F:sigma factor activity"/>
    <property type="evidence" value="ECO:0007669"/>
    <property type="project" value="UniProtKB-KW"/>
</dbReference>
<dbReference type="KEGG" id="byl:A4V09_14700"/>
<dbReference type="Pfam" id="PF04542">
    <property type="entry name" value="Sigma70_r2"/>
    <property type="match status" value="1"/>
</dbReference>
<evidence type="ECO:0000313" key="7">
    <source>
        <dbReference type="EMBL" id="ANU76897.1"/>
    </source>
</evidence>
<accession>A0A1C7IB63</accession>
<evidence type="ECO:0000256" key="1">
    <source>
        <dbReference type="ARBA" id="ARBA00010641"/>
    </source>
</evidence>
<dbReference type="NCBIfam" id="TIGR02937">
    <property type="entry name" value="sigma70-ECF"/>
    <property type="match status" value="1"/>
</dbReference>
<feature type="domain" description="RNA polymerase sigma-70 region 2" evidence="5">
    <location>
        <begin position="12"/>
        <end position="76"/>
    </location>
</feature>
<dbReference type="Proteomes" id="UP000092574">
    <property type="component" value="Chromosome"/>
</dbReference>
<dbReference type="STRING" id="1796616.A4V09_14700"/>
<dbReference type="Gene3D" id="1.10.1740.10">
    <property type="match status" value="1"/>
</dbReference>
<keyword evidence="4" id="KW-0804">Transcription</keyword>